<reference evidence="1 2" key="1">
    <citation type="submission" date="2015-09" db="EMBL/GenBank/DDBJ databases">
        <authorList>
            <person name="Jackson K.R."/>
            <person name="Lunt B.L."/>
            <person name="Fisher J.N.B."/>
            <person name="Gardner A.V."/>
            <person name="Bailey M.E."/>
            <person name="Deus L.M."/>
            <person name="Earl A.S."/>
            <person name="Gibby P.D."/>
            <person name="Hartmann K.A."/>
            <person name="Liu J.E."/>
            <person name="Manci A.M."/>
            <person name="Nielsen D.A."/>
            <person name="Solomon M.B."/>
            <person name="Breakwell D.P."/>
            <person name="Burnett S.H."/>
            <person name="Grose J.H."/>
        </authorList>
    </citation>
    <scope>NUCLEOTIDE SEQUENCE [LARGE SCALE GENOMIC DNA]</scope>
    <source>
        <strain evidence="1 2">S613</strain>
    </source>
</reference>
<accession>A0A0P8XKV1</accession>
<dbReference type="OrthoDB" id="6892121at2"/>
<sequence>MGELVYTSVFKNNSLIIFDALADDELQTGARLESDVSDFSNSLNRFNYCTRHRIRSHKQFVATFMALELECRSGVTKPVLHFECHGDTEKGLLIAASGEYVPWPELVERISVINAVTVNNTGVVLAACYGFEISKLVRFEEPCPFHFVLGPENEVDAGYLQDSMIVFYRTVIATGDLNKGMVHLDQKYKRFICSQWFYTSLASVMVSNFKGKNKEAFINKLIDSQVQKAGYSNRELVRGFRKRAKEYIRSPVSMFQYFSRTFMHNQPAVSYRDFRAFIDGYNPP</sequence>
<dbReference type="EMBL" id="LJXB01000062">
    <property type="protein sequence ID" value="KPU60990.1"/>
    <property type="molecule type" value="Genomic_DNA"/>
</dbReference>
<dbReference type="AlphaFoldDB" id="A0A0P8XKV1"/>
<dbReference type="RefSeq" id="WP_057396586.1">
    <property type="nucleotide sequence ID" value="NZ_LJXB01000062.1"/>
</dbReference>
<dbReference type="PATRIC" id="fig|294.162.peg.1244"/>
<gene>
    <name evidence="1" type="ORF">AN403_5082</name>
</gene>
<protein>
    <submittedName>
        <fullName evidence="1">Uncharacterized protein</fullName>
    </submittedName>
</protein>
<proteinExistence type="predicted"/>
<name>A0A0P8XKV1_PSEFL</name>
<organism evidence="1 2">
    <name type="scientific">Pseudomonas fluorescens</name>
    <dbReference type="NCBI Taxonomy" id="294"/>
    <lineage>
        <taxon>Bacteria</taxon>
        <taxon>Pseudomonadati</taxon>
        <taxon>Pseudomonadota</taxon>
        <taxon>Gammaproteobacteria</taxon>
        <taxon>Pseudomonadales</taxon>
        <taxon>Pseudomonadaceae</taxon>
        <taxon>Pseudomonas</taxon>
    </lineage>
</organism>
<comment type="caution">
    <text evidence="1">The sequence shown here is derived from an EMBL/GenBank/DDBJ whole genome shotgun (WGS) entry which is preliminary data.</text>
</comment>
<dbReference type="Proteomes" id="UP000050349">
    <property type="component" value="Unassembled WGS sequence"/>
</dbReference>
<evidence type="ECO:0000313" key="1">
    <source>
        <dbReference type="EMBL" id="KPU60990.1"/>
    </source>
</evidence>
<evidence type="ECO:0000313" key="2">
    <source>
        <dbReference type="Proteomes" id="UP000050349"/>
    </source>
</evidence>